<dbReference type="InterPro" id="IPR050277">
    <property type="entry name" value="Sodium:Solute_Symporter"/>
</dbReference>
<feature type="transmembrane region" description="Helical" evidence="8">
    <location>
        <begin position="73"/>
        <end position="92"/>
    </location>
</feature>
<proteinExistence type="inferred from homology"/>
<comment type="similarity">
    <text evidence="2 7">Belongs to the sodium:solute symporter (SSF) (TC 2.A.21) family.</text>
</comment>
<dbReference type="InterPro" id="IPR001734">
    <property type="entry name" value="Na/solute_symporter"/>
</dbReference>
<dbReference type="InterPro" id="IPR038377">
    <property type="entry name" value="Na/Glc_symporter_sf"/>
</dbReference>
<feature type="transmembrane region" description="Helical" evidence="8">
    <location>
        <begin position="427"/>
        <end position="449"/>
    </location>
</feature>
<evidence type="ECO:0000256" key="4">
    <source>
        <dbReference type="ARBA" id="ARBA00022692"/>
    </source>
</evidence>
<organism evidence="9 10">
    <name type="scientific">Cetobacterium somerae ATCC BAA-474</name>
    <dbReference type="NCBI Taxonomy" id="1319815"/>
    <lineage>
        <taxon>Bacteria</taxon>
        <taxon>Fusobacteriati</taxon>
        <taxon>Fusobacteriota</taxon>
        <taxon>Fusobacteriia</taxon>
        <taxon>Fusobacteriales</taxon>
        <taxon>Fusobacteriaceae</taxon>
        <taxon>Cetobacterium</taxon>
    </lineage>
</organism>
<evidence type="ECO:0000256" key="7">
    <source>
        <dbReference type="RuleBase" id="RU362091"/>
    </source>
</evidence>
<dbReference type="RefSeq" id="WP_023050523.1">
    <property type="nucleotide sequence ID" value="NZ_CP173062.2"/>
</dbReference>
<evidence type="ECO:0000313" key="10">
    <source>
        <dbReference type="Proteomes" id="UP000017081"/>
    </source>
</evidence>
<dbReference type="GO" id="GO:0005886">
    <property type="term" value="C:plasma membrane"/>
    <property type="evidence" value="ECO:0007669"/>
    <property type="project" value="TreeGrafter"/>
</dbReference>
<dbReference type="EMBL" id="AXZF01000038">
    <property type="protein sequence ID" value="ERT69016.1"/>
    <property type="molecule type" value="Genomic_DNA"/>
</dbReference>
<feature type="transmembrane region" description="Helical" evidence="8">
    <location>
        <begin position="278"/>
        <end position="297"/>
    </location>
</feature>
<comment type="subcellular location">
    <subcellularLocation>
        <location evidence="1">Membrane</location>
        <topology evidence="1">Multi-pass membrane protein</topology>
    </subcellularLocation>
</comment>
<dbReference type="PANTHER" id="PTHR48086">
    <property type="entry name" value="SODIUM/PROLINE SYMPORTER-RELATED"/>
    <property type="match status" value="1"/>
</dbReference>
<feature type="transmembrane region" description="Helical" evidence="8">
    <location>
        <begin position="161"/>
        <end position="183"/>
    </location>
</feature>
<evidence type="ECO:0000256" key="1">
    <source>
        <dbReference type="ARBA" id="ARBA00004141"/>
    </source>
</evidence>
<dbReference type="Pfam" id="PF00474">
    <property type="entry name" value="SSF"/>
    <property type="match status" value="1"/>
</dbReference>
<dbReference type="Proteomes" id="UP000017081">
    <property type="component" value="Unassembled WGS sequence"/>
</dbReference>
<evidence type="ECO:0000256" key="5">
    <source>
        <dbReference type="ARBA" id="ARBA00022989"/>
    </source>
</evidence>
<accession>U7VBX1</accession>
<dbReference type="eggNOG" id="COG0591">
    <property type="taxonomic scope" value="Bacteria"/>
</dbReference>
<feature type="transmembrane region" description="Helical" evidence="8">
    <location>
        <begin position="238"/>
        <end position="257"/>
    </location>
</feature>
<dbReference type="PATRIC" id="fig|1319815.3.peg.939"/>
<dbReference type="STRING" id="1319815.HMPREF0202_00982"/>
<evidence type="ECO:0008006" key="11">
    <source>
        <dbReference type="Google" id="ProtNLM"/>
    </source>
</evidence>
<feature type="transmembrane region" description="Helical" evidence="8">
    <location>
        <begin position="370"/>
        <end position="390"/>
    </location>
</feature>
<gene>
    <name evidence="9" type="ORF">HMPREF0202_00982</name>
</gene>
<keyword evidence="5 8" id="KW-1133">Transmembrane helix</keyword>
<dbReference type="AlphaFoldDB" id="U7VBX1"/>
<evidence type="ECO:0000256" key="3">
    <source>
        <dbReference type="ARBA" id="ARBA00022448"/>
    </source>
</evidence>
<feature type="transmembrane region" description="Helical" evidence="8">
    <location>
        <begin position="190"/>
        <end position="210"/>
    </location>
</feature>
<name>U7VBX1_9FUSO</name>
<keyword evidence="4 8" id="KW-0812">Transmembrane</keyword>
<dbReference type="HOGENOM" id="CLU_018808_15_3_0"/>
<dbReference type="PANTHER" id="PTHR48086:SF7">
    <property type="entry name" value="SODIUM-SOLUTE SYMPORTER-RELATED"/>
    <property type="match status" value="1"/>
</dbReference>
<evidence type="ECO:0000256" key="2">
    <source>
        <dbReference type="ARBA" id="ARBA00006434"/>
    </source>
</evidence>
<sequence length="498" mass="54698">MTNFNWFLDGGLVGFYILLSLIVGIFIKKYVRNVNDFLVAGRSVDLHVGMASLAATEFGIITCMAASQLGYRYGFAGATVGIIMTIVMFIVGKTGFCIEPLRKAGVVTIPEFFEKKFGSRVRWASGVVIVLGGLLNMGVFLRTGGEFLVYVAGLNPKYLEITMTVLLIIVALYTILGGMLSVLVTDYMQFLLMSIGLILTTFTVFIKVGWNKLFDTVITQYGAGGINPFVHPKLGWQYVLYTTLVLTATVLTWQTMVSRVLSAKDEKVAKKMYTKTSIFYIVRSLIPVLWGVTALVLVKLDAVGGNPLYAMPKMLSVLLPSGIIGLLVAAMLAADMSTDSSYLLGWASVIYNDILVIFHKNSWSEKRAIFINRILIGIIGVFLLLYGLWYPLKSDLWIYMTLTATIYSVSVSTLLIAACYWEKANDWGAFATIIVGALIPGGFLVAQQIPTLSPITDAIGPYYSGIASFIFAWIAMVVGSLLKISIKEKDRVLEEEIA</sequence>
<reference evidence="9 10" key="1">
    <citation type="submission" date="2013-08" db="EMBL/GenBank/DDBJ databases">
        <authorList>
            <person name="Weinstock G."/>
            <person name="Sodergren E."/>
            <person name="Wylie T."/>
            <person name="Fulton L."/>
            <person name="Fulton R."/>
            <person name="Fronick C."/>
            <person name="O'Laughlin M."/>
            <person name="Godfrey J."/>
            <person name="Miner T."/>
            <person name="Herter B."/>
            <person name="Appelbaum E."/>
            <person name="Cordes M."/>
            <person name="Lek S."/>
            <person name="Wollam A."/>
            <person name="Pepin K.H."/>
            <person name="Palsikar V.B."/>
            <person name="Mitreva M."/>
            <person name="Wilson R.K."/>
        </authorList>
    </citation>
    <scope>NUCLEOTIDE SEQUENCE [LARGE SCALE GENOMIC DNA]</scope>
    <source>
        <strain evidence="9 10">ATCC BAA-474</strain>
    </source>
</reference>
<dbReference type="CDD" id="cd10322">
    <property type="entry name" value="SLC5sbd"/>
    <property type="match status" value="1"/>
</dbReference>
<feature type="transmembrane region" description="Helical" evidence="8">
    <location>
        <begin position="123"/>
        <end position="141"/>
    </location>
</feature>
<feature type="transmembrane region" description="Helical" evidence="8">
    <location>
        <begin position="48"/>
        <end position="67"/>
    </location>
</feature>
<dbReference type="Gene3D" id="1.20.1730.10">
    <property type="entry name" value="Sodium/glucose cotransporter"/>
    <property type="match status" value="1"/>
</dbReference>
<evidence type="ECO:0000256" key="8">
    <source>
        <dbReference type="SAM" id="Phobius"/>
    </source>
</evidence>
<keyword evidence="6 8" id="KW-0472">Membrane</keyword>
<evidence type="ECO:0000256" key="6">
    <source>
        <dbReference type="ARBA" id="ARBA00023136"/>
    </source>
</evidence>
<keyword evidence="10" id="KW-1185">Reference proteome</keyword>
<dbReference type="GO" id="GO:0022857">
    <property type="term" value="F:transmembrane transporter activity"/>
    <property type="evidence" value="ECO:0007669"/>
    <property type="project" value="InterPro"/>
</dbReference>
<comment type="caution">
    <text evidence="9">The sequence shown here is derived from an EMBL/GenBank/DDBJ whole genome shotgun (WGS) entry which is preliminary data.</text>
</comment>
<feature type="transmembrane region" description="Helical" evidence="8">
    <location>
        <begin position="396"/>
        <end position="420"/>
    </location>
</feature>
<feature type="transmembrane region" description="Helical" evidence="8">
    <location>
        <begin position="461"/>
        <end position="482"/>
    </location>
</feature>
<feature type="transmembrane region" description="Helical" evidence="8">
    <location>
        <begin position="6"/>
        <end position="27"/>
    </location>
</feature>
<dbReference type="PROSITE" id="PS50283">
    <property type="entry name" value="NA_SOLUT_SYMP_3"/>
    <property type="match status" value="1"/>
</dbReference>
<keyword evidence="3" id="KW-0813">Transport</keyword>
<evidence type="ECO:0000313" key="9">
    <source>
        <dbReference type="EMBL" id="ERT69016.1"/>
    </source>
</evidence>
<protein>
    <recommendedName>
        <fullName evidence="11">Transporter, SSS family</fullName>
    </recommendedName>
</protein>
<feature type="transmembrane region" description="Helical" evidence="8">
    <location>
        <begin position="317"/>
        <end position="334"/>
    </location>
</feature>